<evidence type="ECO:0000313" key="2">
    <source>
        <dbReference type="Proteomes" id="UP001500604"/>
    </source>
</evidence>
<organism evidence="1 2">
    <name type="scientific">Kistimonas scapharcae</name>
    <dbReference type="NCBI Taxonomy" id="1036133"/>
    <lineage>
        <taxon>Bacteria</taxon>
        <taxon>Pseudomonadati</taxon>
        <taxon>Pseudomonadota</taxon>
        <taxon>Gammaproteobacteria</taxon>
        <taxon>Oceanospirillales</taxon>
        <taxon>Endozoicomonadaceae</taxon>
        <taxon>Kistimonas</taxon>
    </lineage>
</organism>
<dbReference type="Proteomes" id="UP001500604">
    <property type="component" value="Unassembled WGS sequence"/>
</dbReference>
<protein>
    <submittedName>
        <fullName evidence="1">Uncharacterized protein</fullName>
    </submittedName>
</protein>
<gene>
    <name evidence="1" type="ORF">GCM10023116_09160</name>
</gene>
<comment type="caution">
    <text evidence="1">The sequence shown here is derived from an EMBL/GenBank/DDBJ whole genome shotgun (WGS) entry which is preliminary data.</text>
</comment>
<reference evidence="2" key="1">
    <citation type="journal article" date="2019" name="Int. J. Syst. Evol. Microbiol.">
        <title>The Global Catalogue of Microorganisms (GCM) 10K type strain sequencing project: providing services to taxonomists for standard genome sequencing and annotation.</title>
        <authorList>
            <consortium name="The Broad Institute Genomics Platform"/>
            <consortium name="The Broad Institute Genome Sequencing Center for Infectious Disease"/>
            <person name="Wu L."/>
            <person name="Ma J."/>
        </authorList>
    </citation>
    <scope>NUCLEOTIDE SEQUENCE [LARGE SCALE GENOMIC DNA]</scope>
    <source>
        <strain evidence="2">JCM 17805</strain>
    </source>
</reference>
<evidence type="ECO:0000313" key="1">
    <source>
        <dbReference type="EMBL" id="GAA4648646.1"/>
    </source>
</evidence>
<keyword evidence="2" id="KW-1185">Reference proteome</keyword>
<name>A0ABP8UYN7_9GAMM</name>
<proteinExistence type="predicted"/>
<accession>A0ABP8UYN7</accession>
<sequence>MVCTGVFEYLRFSAYTLPAYHNPEEEIHEALSQLCTLKERLTPFRQDLVDLAVGIGEENIQPMTEEILTSIRDSLGNHVDLVVKRISILIDHQIKLIDERIKESTPTEIYIKATTKPITITEAE</sequence>
<dbReference type="EMBL" id="BAABFL010000089">
    <property type="protein sequence ID" value="GAA4648646.1"/>
    <property type="molecule type" value="Genomic_DNA"/>
</dbReference>
<dbReference type="RefSeq" id="WP_345194337.1">
    <property type="nucleotide sequence ID" value="NZ_BAABFL010000089.1"/>
</dbReference>